<sequence>MTARVLVVDDLKPNVKLLEAKLTAEYFDVITASDGPSALVAVDEHSPDIILLDVMMPGMDGFEVCRRIKENPATMHIPVIMVTALSDSTDRVRGLESGADDFLTKPVNDTAMFARVRSLVRLKMMTDEWRLREQTSGQLGVIRNEEPLSTVDASHAQVLVVEDSRVDSAKIVDTLAQDNDDVIAVTNLTDAEAQLAEKRFELVVINLRLRQEDALRFCSHMRAKEVTRATPILMVAEEDDTDRLAKGLDLGINDYLIKPIDRNELLARSRTQIRRQRYQDRLRDNYERSLAMALTDSLTGLYNRRYVTAHLGGMIEQHARSGKPLSLLVFDIDFFKTVNDSYGHAAGDEVLIELSQRVVKNVRNVDMVARMGGEEFMVIMPDTDMEIAALISDRLRDYVSMDPYVFQEQPEGITISISIGLTTMQSDDDADSLFKKADDALYEAKRQGRNRVVAWIEGEMVLKGAGEPAQPHGGRKPV</sequence>
<dbReference type="EMBL" id="QRDW01000004">
    <property type="protein sequence ID" value="RED50899.1"/>
    <property type="molecule type" value="Genomic_DNA"/>
</dbReference>
<dbReference type="GO" id="GO:1902201">
    <property type="term" value="P:negative regulation of bacterial-type flagellum-dependent cell motility"/>
    <property type="evidence" value="ECO:0007669"/>
    <property type="project" value="TreeGrafter"/>
</dbReference>
<dbReference type="FunFam" id="3.40.50.2300:FF:000574">
    <property type="entry name" value="Response regulator PleD"/>
    <property type="match status" value="1"/>
</dbReference>
<dbReference type="InterPro" id="IPR043128">
    <property type="entry name" value="Rev_trsase/Diguanyl_cyclase"/>
</dbReference>
<evidence type="ECO:0000313" key="6">
    <source>
        <dbReference type="EMBL" id="RED50899.1"/>
    </source>
</evidence>
<dbReference type="GO" id="GO:0000160">
    <property type="term" value="P:phosphorelay signal transduction system"/>
    <property type="evidence" value="ECO:0007669"/>
    <property type="project" value="InterPro"/>
</dbReference>
<evidence type="ECO:0000259" key="5">
    <source>
        <dbReference type="PROSITE" id="PS50887"/>
    </source>
</evidence>
<comment type="caution">
    <text evidence="6">The sequence shown here is derived from an EMBL/GenBank/DDBJ whole genome shotgun (WGS) entry which is preliminary data.</text>
</comment>
<feature type="domain" description="Response regulatory" evidence="4">
    <location>
        <begin position="157"/>
        <end position="273"/>
    </location>
</feature>
<gene>
    <name evidence="6" type="ORF">DFP90_104171</name>
</gene>
<feature type="modified residue" description="4-aspartylphosphate" evidence="3">
    <location>
        <position position="53"/>
    </location>
</feature>
<dbReference type="RefSeq" id="WP_115936687.1">
    <property type="nucleotide sequence ID" value="NZ_QRDW01000004.1"/>
</dbReference>
<dbReference type="Gene3D" id="3.30.70.270">
    <property type="match status" value="1"/>
</dbReference>
<dbReference type="OrthoDB" id="9812260at2"/>
<dbReference type="InterPro" id="IPR011006">
    <property type="entry name" value="CheY-like_superfamily"/>
</dbReference>
<dbReference type="SUPFAM" id="SSF52172">
    <property type="entry name" value="CheY-like"/>
    <property type="match status" value="2"/>
</dbReference>
<comment type="caution">
    <text evidence="3">Lacks conserved residue(s) required for the propagation of feature annotation.</text>
</comment>
<dbReference type="GO" id="GO:0052621">
    <property type="term" value="F:diguanylate cyclase activity"/>
    <property type="evidence" value="ECO:0007669"/>
    <property type="project" value="UniProtKB-EC"/>
</dbReference>
<dbReference type="InterPro" id="IPR001789">
    <property type="entry name" value="Sig_transdc_resp-reg_receiver"/>
</dbReference>
<comment type="catalytic activity">
    <reaction evidence="2">
        <text>2 GTP = 3',3'-c-di-GMP + 2 diphosphate</text>
        <dbReference type="Rhea" id="RHEA:24898"/>
        <dbReference type="ChEBI" id="CHEBI:33019"/>
        <dbReference type="ChEBI" id="CHEBI:37565"/>
        <dbReference type="ChEBI" id="CHEBI:58805"/>
        <dbReference type="EC" id="2.7.7.65"/>
    </reaction>
</comment>
<evidence type="ECO:0000259" key="4">
    <source>
        <dbReference type="PROSITE" id="PS50110"/>
    </source>
</evidence>
<keyword evidence="3" id="KW-0597">Phosphoprotein</keyword>
<organism evidence="6 7">
    <name type="scientific">Aestuariispira insulae</name>
    <dbReference type="NCBI Taxonomy" id="1461337"/>
    <lineage>
        <taxon>Bacteria</taxon>
        <taxon>Pseudomonadati</taxon>
        <taxon>Pseudomonadota</taxon>
        <taxon>Alphaproteobacteria</taxon>
        <taxon>Rhodospirillales</taxon>
        <taxon>Kiloniellaceae</taxon>
        <taxon>Aestuariispira</taxon>
    </lineage>
</organism>
<dbReference type="Gene3D" id="3.40.50.2300">
    <property type="match status" value="2"/>
</dbReference>
<dbReference type="InterPro" id="IPR050469">
    <property type="entry name" value="Diguanylate_Cyclase"/>
</dbReference>
<keyword evidence="7" id="KW-1185">Reference proteome</keyword>
<dbReference type="FunFam" id="3.30.70.270:FF:000001">
    <property type="entry name" value="Diguanylate cyclase domain protein"/>
    <property type="match status" value="1"/>
</dbReference>
<feature type="domain" description="Response regulatory" evidence="4">
    <location>
        <begin position="4"/>
        <end position="120"/>
    </location>
</feature>
<proteinExistence type="predicted"/>
<dbReference type="PANTHER" id="PTHR45138:SF9">
    <property type="entry name" value="DIGUANYLATE CYCLASE DGCM-RELATED"/>
    <property type="match status" value="1"/>
</dbReference>
<dbReference type="GO" id="GO:0043709">
    <property type="term" value="P:cell adhesion involved in single-species biofilm formation"/>
    <property type="evidence" value="ECO:0007669"/>
    <property type="project" value="TreeGrafter"/>
</dbReference>
<evidence type="ECO:0000256" key="3">
    <source>
        <dbReference type="PROSITE-ProRule" id="PRU00169"/>
    </source>
</evidence>
<dbReference type="NCBIfam" id="TIGR00254">
    <property type="entry name" value="GGDEF"/>
    <property type="match status" value="1"/>
</dbReference>
<accession>A0A3D9HN52</accession>
<feature type="domain" description="GGDEF" evidence="5">
    <location>
        <begin position="323"/>
        <end position="457"/>
    </location>
</feature>
<dbReference type="AlphaFoldDB" id="A0A3D9HN52"/>
<dbReference type="Pfam" id="PF00990">
    <property type="entry name" value="GGDEF"/>
    <property type="match status" value="1"/>
</dbReference>
<evidence type="ECO:0000256" key="1">
    <source>
        <dbReference type="ARBA" id="ARBA00012528"/>
    </source>
</evidence>
<dbReference type="InterPro" id="IPR000160">
    <property type="entry name" value="GGDEF_dom"/>
</dbReference>
<evidence type="ECO:0000313" key="7">
    <source>
        <dbReference type="Proteomes" id="UP000256845"/>
    </source>
</evidence>
<dbReference type="InterPro" id="IPR029787">
    <property type="entry name" value="Nucleotide_cyclase"/>
</dbReference>
<dbReference type="CDD" id="cd01949">
    <property type="entry name" value="GGDEF"/>
    <property type="match status" value="1"/>
</dbReference>
<dbReference type="CDD" id="cd17538">
    <property type="entry name" value="REC_D1_PleD-like"/>
    <property type="match status" value="1"/>
</dbReference>
<dbReference type="PROSITE" id="PS50110">
    <property type="entry name" value="RESPONSE_REGULATORY"/>
    <property type="match status" value="2"/>
</dbReference>
<dbReference type="Proteomes" id="UP000256845">
    <property type="component" value="Unassembled WGS sequence"/>
</dbReference>
<dbReference type="SUPFAM" id="SSF55073">
    <property type="entry name" value="Nucleotide cyclase"/>
    <property type="match status" value="1"/>
</dbReference>
<dbReference type="NCBIfam" id="NF007135">
    <property type="entry name" value="PRK09581.1"/>
    <property type="match status" value="1"/>
</dbReference>
<dbReference type="PROSITE" id="PS50887">
    <property type="entry name" value="GGDEF"/>
    <property type="match status" value="1"/>
</dbReference>
<evidence type="ECO:0000256" key="2">
    <source>
        <dbReference type="ARBA" id="ARBA00034247"/>
    </source>
</evidence>
<name>A0A3D9HN52_9PROT</name>
<dbReference type="SMART" id="SM00448">
    <property type="entry name" value="REC"/>
    <property type="match status" value="2"/>
</dbReference>
<dbReference type="GO" id="GO:0005886">
    <property type="term" value="C:plasma membrane"/>
    <property type="evidence" value="ECO:0007669"/>
    <property type="project" value="TreeGrafter"/>
</dbReference>
<reference evidence="6 7" key="1">
    <citation type="submission" date="2018-07" db="EMBL/GenBank/DDBJ databases">
        <title>Genomic Encyclopedia of Type Strains, Phase III (KMG-III): the genomes of soil and plant-associated and newly described type strains.</title>
        <authorList>
            <person name="Whitman W."/>
        </authorList>
    </citation>
    <scope>NUCLEOTIDE SEQUENCE [LARGE SCALE GENOMIC DNA]</scope>
    <source>
        <strain evidence="6 7">CECT 8488</strain>
    </source>
</reference>
<dbReference type="PANTHER" id="PTHR45138">
    <property type="entry name" value="REGULATORY COMPONENTS OF SENSORY TRANSDUCTION SYSTEM"/>
    <property type="match status" value="1"/>
</dbReference>
<dbReference type="SMART" id="SM00267">
    <property type="entry name" value="GGDEF"/>
    <property type="match status" value="1"/>
</dbReference>
<dbReference type="EC" id="2.7.7.65" evidence="1"/>
<protein>
    <recommendedName>
        <fullName evidence="1">diguanylate cyclase</fullName>
        <ecNumber evidence="1">2.7.7.65</ecNumber>
    </recommendedName>
</protein>
<dbReference type="Pfam" id="PF00072">
    <property type="entry name" value="Response_reg"/>
    <property type="match status" value="2"/>
</dbReference>